<feature type="domain" description="TonB-dependent receptor plug" evidence="11">
    <location>
        <begin position="114"/>
        <end position="231"/>
    </location>
</feature>
<gene>
    <name evidence="12" type="ORF">ECE50_016210</name>
</gene>
<evidence type="ECO:0000259" key="11">
    <source>
        <dbReference type="Pfam" id="PF07715"/>
    </source>
</evidence>
<dbReference type="Gene3D" id="2.60.40.1120">
    <property type="entry name" value="Carboxypeptidase-like, regulatory domain"/>
    <property type="match status" value="1"/>
</dbReference>
<dbReference type="InterPro" id="IPR000531">
    <property type="entry name" value="Beta-barrel_TonB"/>
</dbReference>
<dbReference type="PROSITE" id="PS52016">
    <property type="entry name" value="TONB_DEPENDENT_REC_3"/>
    <property type="match status" value="1"/>
</dbReference>
<dbReference type="InterPro" id="IPR012910">
    <property type="entry name" value="Plug_dom"/>
</dbReference>
<protein>
    <submittedName>
        <fullName evidence="12">TonB-dependent receptor</fullName>
    </submittedName>
</protein>
<evidence type="ECO:0000256" key="5">
    <source>
        <dbReference type="ARBA" id="ARBA00023077"/>
    </source>
</evidence>
<keyword evidence="6 8" id="KW-0472">Membrane</keyword>
<dbReference type="Pfam" id="PF13715">
    <property type="entry name" value="CarbopepD_reg_2"/>
    <property type="match status" value="1"/>
</dbReference>
<dbReference type="SUPFAM" id="SSF49464">
    <property type="entry name" value="Carboxypeptidase regulatory domain-like"/>
    <property type="match status" value="1"/>
</dbReference>
<reference evidence="12" key="1">
    <citation type="submission" date="2020-05" db="EMBL/GenBank/DDBJ databases">
        <title>Chitinophaga laudate sp. nov., isolated from a tropical peat swamp.</title>
        <authorList>
            <person name="Goh C.B.S."/>
            <person name="Lee M.S."/>
            <person name="Parimannan S."/>
            <person name="Pasbakhsh P."/>
            <person name="Yule C.M."/>
            <person name="Rajandas H."/>
            <person name="Loke S."/>
            <person name="Croft L."/>
            <person name="Tan J.B.L."/>
        </authorList>
    </citation>
    <scope>NUCLEOTIDE SEQUENCE</scope>
    <source>
        <strain evidence="12">Mgbs1</strain>
    </source>
</reference>
<dbReference type="NCBIfam" id="TIGR04056">
    <property type="entry name" value="OMP_RagA_SusC"/>
    <property type="match status" value="1"/>
</dbReference>
<comment type="similarity">
    <text evidence="8 9">Belongs to the TonB-dependent receptor family.</text>
</comment>
<evidence type="ECO:0000256" key="7">
    <source>
        <dbReference type="ARBA" id="ARBA00023237"/>
    </source>
</evidence>
<keyword evidence="2 8" id="KW-0813">Transport</keyword>
<dbReference type="Pfam" id="PF00593">
    <property type="entry name" value="TonB_dep_Rec_b-barrel"/>
    <property type="match status" value="1"/>
</dbReference>
<sequence length="1035" mass="112696">MRKLLLVVASMLLIASSLLAQNRHVTGKITDEAGNALPGVSVSIPGSRTGTVTDTKGGFSLNIPQDAKALKISFVGYETQLLPVSGSNIGSIILKADTKAISEVVVVGYGTQKRKDVTGVITTVKGASVAQLPVQSFEAGLGGRAAGVQITIPNGVLNNPPVFRIRGANSLASSYPLIVIDGVPTFTGDVGSTAAPLNPLGSINPSDIESIEVLKDASATAIYGSRASNGVVLVTTKRGKAGRMRISYDGWVGLTTPMRLPKLLNAREFVTMKNEALANSGDNVNRYKLNVDANGDTIDTDWRDVVYRQRALSHSHTISISGGTESTSYYFSGGYTKQDGILRKNDFGRKNILFNIDQRIGKAVTVGAKLAYSNEASSISSASGSLEGEAFASGGLARLAFVTSPIVSPFNPDGSYNIGSQYIANYGSPLRTGLYNPQVLLDLDHSLTTNNHTQGNLYLQVRPWEWVTLRTQYGVDYALLDNDIYQNNIHGDAQTKNGVAFGITQQNKRWVWTNTAQFDKSFGKHNLSLLLGSEQQYDTRQRYGIERNGQTDKYFNTIQGGWSLNLSNAMLRRESYLLSALSRLNYNFNDKYFLTANLRQDQYSAFGPDKKKGVFYSFAAGWEIAKESFWADGGLGKIFSSFKLRGSYGKVGSSAGLGEFDAISLYTPSLYGGGGSLYYDQAGNPQLGWEESKRTDIGFSFGMLNNRISGEFSYYYNNIDGLIMQITTPPSAGVPTTIPYNIGRMYNRGVEFSVNVAAINKKDFTWNTAFNIAYNKNEVTDLGPSTQIPFKTGNLELTSVNQVGYPTSMIFAVKDAGVDPQTGRRMLVNGKGETVYYDATTANYFYADGKPAPRVSINDAQPYKNTNPKILGGWDNTFRYKSFELNILLTYQAGFSIYYGSRAGMLDQRFWNNTTDVLRRWQKPGDVTDIPKVVFGDNVSNGTSYVLTSNVFKGDFIKLRNVGLTYTLPARFTNSIHLSGGAKIYAKASNLAVITKYPGPDPEVSGNGNNVSGQGIDRNTLANGRSYTLGLNINF</sequence>
<dbReference type="InterPro" id="IPR008969">
    <property type="entry name" value="CarboxyPept-like_regulatory"/>
</dbReference>
<evidence type="ECO:0000256" key="8">
    <source>
        <dbReference type="PROSITE-ProRule" id="PRU01360"/>
    </source>
</evidence>
<dbReference type="NCBIfam" id="TIGR04057">
    <property type="entry name" value="SusC_RagA_signa"/>
    <property type="match status" value="1"/>
</dbReference>
<evidence type="ECO:0000259" key="10">
    <source>
        <dbReference type="Pfam" id="PF00593"/>
    </source>
</evidence>
<dbReference type="Proteomes" id="UP000281028">
    <property type="component" value="Unassembled WGS sequence"/>
</dbReference>
<dbReference type="Pfam" id="PF07715">
    <property type="entry name" value="Plug"/>
    <property type="match status" value="1"/>
</dbReference>
<dbReference type="Gene3D" id="2.170.130.10">
    <property type="entry name" value="TonB-dependent receptor, plug domain"/>
    <property type="match status" value="1"/>
</dbReference>
<dbReference type="InterPro" id="IPR036942">
    <property type="entry name" value="Beta-barrel_TonB_sf"/>
</dbReference>
<evidence type="ECO:0000256" key="3">
    <source>
        <dbReference type="ARBA" id="ARBA00022452"/>
    </source>
</evidence>
<dbReference type="InterPro" id="IPR039426">
    <property type="entry name" value="TonB-dep_rcpt-like"/>
</dbReference>
<dbReference type="Gene3D" id="2.40.170.20">
    <property type="entry name" value="TonB-dependent receptor, beta-barrel domain"/>
    <property type="match status" value="1"/>
</dbReference>
<accession>A0A3S1CXN6</accession>
<keyword evidence="12" id="KW-0675">Receptor</keyword>
<keyword evidence="7 8" id="KW-0998">Cell outer membrane</keyword>
<evidence type="ECO:0000256" key="9">
    <source>
        <dbReference type="RuleBase" id="RU003357"/>
    </source>
</evidence>
<comment type="subcellular location">
    <subcellularLocation>
        <location evidence="1 8">Cell outer membrane</location>
        <topology evidence="1 8">Multi-pass membrane protein</topology>
    </subcellularLocation>
</comment>
<dbReference type="EMBL" id="RIAR02000001">
    <property type="protein sequence ID" value="NSL88384.1"/>
    <property type="molecule type" value="Genomic_DNA"/>
</dbReference>
<dbReference type="InterPro" id="IPR023997">
    <property type="entry name" value="TonB-dep_OMP_SusC/RagA_CS"/>
</dbReference>
<organism evidence="12 13">
    <name type="scientific">Chitinophaga solisilvae</name>
    <dbReference type="NCBI Taxonomy" id="1233460"/>
    <lineage>
        <taxon>Bacteria</taxon>
        <taxon>Pseudomonadati</taxon>
        <taxon>Bacteroidota</taxon>
        <taxon>Chitinophagia</taxon>
        <taxon>Chitinophagales</taxon>
        <taxon>Chitinophagaceae</taxon>
        <taxon>Chitinophaga</taxon>
    </lineage>
</organism>
<proteinExistence type="inferred from homology"/>
<evidence type="ECO:0000313" key="13">
    <source>
        <dbReference type="Proteomes" id="UP000281028"/>
    </source>
</evidence>
<dbReference type="SUPFAM" id="SSF56935">
    <property type="entry name" value="Porins"/>
    <property type="match status" value="1"/>
</dbReference>
<evidence type="ECO:0000313" key="12">
    <source>
        <dbReference type="EMBL" id="NSL88384.1"/>
    </source>
</evidence>
<keyword evidence="3 8" id="KW-1134">Transmembrane beta strand</keyword>
<name>A0A3S1CXN6_9BACT</name>
<feature type="domain" description="TonB-dependent receptor-like beta-barrel" evidence="10">
    <location>
        <begin position="416"/>
        <end position="843"/>
    </location>
</feature>
<evidence type="ECO:0000256" key="4">
    <source>
        <dbReference type="ARBA" id="ARBA00022692"/>
    </source>
</evidence>
<dbReference type="InterPro" id="IPR023996">
    <property type="entry name" value="TonB-dep_OMP_SusC/RagA"/>
</dbReference>
<evidence type="ECO:0000256" key="1">
    <source>
        <dbReference type="ARBA" id="ARBA00004571"/>
    </source>
</evidence>
<dbReference type="AlphaFoldDB" id="A0A3S1CXN6"/>
<dbReference type="GO" id="GO:0009279">
    <property type="term" value="C:cell outer membrane"/>
    <property type="evidence" value="ECO:0007669"/>
    <property type="project" value="UniProtKB-SubCell"/>
</dbReference>
<evidence type="ECO:0000256" key="6">
    <source>
        <dbReference type="ARBA" id="ARBA00023136"/>
    </source>
</evidence>
<keyword evidence="4 8" id="KW-0812">Transmembrane</keyword>
<dbReference type="InterPro" id="IPR037066">
    <property type="entry name" value="Plug_dom_sf"/>
</dbReference>
<comment type="caution">
    <text evidence="12">The sequence shown here is derived from an EMBL/GenBank/DDBJ whole genome shotgun (WGS) entry which is preliminary data.</text>
</comment>
<keyword evidence="5 9" id="KW-0798">TonB box</keyword>
<keyword evidence="13" id="KW-1185">Reference proteome</keyword>
<evidence type="ECO:0000256" key="2">
    <source>
        <dbReference type="ARBA" id="ARBA00022448"/>
    </source>
</evidence>
<dbReference type="OrthoDB" id="9768177at2"/>